<protein>
    <submittedName>
        <fullName evidence="2">Uncharacterized protein</fullName>
    </submittedName>
</protein>
<feature type="binding site" evidence="1">
    <location>
        <position position="143"/>
    </location>
    <ligand>
        <name>a divalent metal cation</name>
        <dbReference type="ChEBI" id="CHEBI:60240"/>
        <label>1</label>
    </ligand>
</feature>
<dbReference type="InterPro" id="IPR001130">
    <property type="entry name" value="TatD-like"/>
</dbReference>
<keyword evidence="3" id="KW-1185">Reference proteome</keyword>
<dbReference type="FunCoup" id="G3ARZ2">
    <property type="interactions" value="50"/>
</dbReference>
<dbReference type="KEGG" id="spaa:SPAPADRAFT_67855"/>
<dbReference type="InParanoid" id="G3ARZ2"/>
<proteinExistence type="predicted"/>
<dbReference type="Pfam" id="PF01026">
    <property type="entry name" value="TatD_DNase"/>
    <property type="match status" value="1"/>
</dbReference>
<evidence type="ECO:0000256" key="1">
    <source>
        <dbReference type="PIRSR" id="PIRSR005902-1"/>
    </source>
</evidence>
<dbReference type="EMBL" id="GL996503">
    <property type="protein sequence ID" value="EGW31841.1"/>
    <property type="molecule type" value="Genomic_DNA"/>
</dbReference>
<dbReference type="PANTHER" id="PTHR47345:SF1">
    <property type="entry name" value="CUT9-INTERACTING PROTEIN SCN1"/>
    <property type="match status" value="1"/>
</dbReference>
<feature type="non-terminal residue" evidence="2">
    <location>
        <position position="1"/>
    </location>
</feature>
<dbReference type="HOGENOM" id="CLU_031506_3_1_1"/>
<dbReference type="OMA" id="VPCFGWH"/>
<reference evidence="2 3" key="1">
    <citation type="journal article" date="2011" name="Proc. Natl. Acad. Sci. U.S.A.">
        <title>Comparative genomics of xylose-fermenting fungi for enhanced biofuel production.</title>
        <authorList>
            <person name="Wohlbach D.J."/>
            <person name="Kuo A."/>
            <person name="Sato T.K."/>
            <person name="Potts K.M."/>
            <person name="Salamov A.A."/>
            <person name="LaButti K.M."/>
            <person name="Sun H."/>
            <person name="Clum A."/>
            <person name="Pangilinan J.L."/>
            <person name="Lindquist E.A."/>
            <person name="Lucas S."/>
            <person name="Lapidus A."/>
            <person name="Jin M."/>
            <person name="Gunawan C."/>
            <person name="Balan V."/>
            <person name="Dale B.E."/>
            <person name="Jeffries T.W."/>
            <person name="Zinkel R."/>
            <person name="Barry K.W."/>
            <person name="Grigoriev I.V."/>
            <person name="Gasch A.P."/>
        </authorList>
    </citation>
    <scope>NUCLEOTIDE SEQUENCE [LARGE SCALE GENOMIC DNA]</scope>
    <source>
        <strain evidence="3">NRRL Y-27907 / 11-Y1</strain>
    </source>
</reference>
<dbReference type="SUPFAM" id="SSF51556">
    <property type="entry name" value="Metallo-dependent hydrolases"/>
    <property type="match status" value="1"/>
</dbReference>
<dbReference type="GO" id="GO:0046872">
    <property type="term" value="F:metal ion binding"/>
    <property type="evidence" value="ECO:0007669"/>
    <property type="project" value="UniProtKB-KW"/>
</dbReference>
<feature type="binding site" evidence="1">
    <location>
        <position position="202"/>
    </location>
    <ligand>
        <name>a divalent metal cation</name>
        <dbReference type="ChEBI" id="CHEBI:60240"/>
        <label>2</label>
    </ligand>
</feature>
<sequence length="328" mass="37630">MNSTIQQISDSHCHLNPECTPEDVDKLAEILNHDSEQFPKHFFHIMTTNHIDLNLLDKLLDQLDCPGIVVPYFGIHPWFCHLFYIDKSEGDDFKSRHYSSVMLPPPSEALLEMLPDPISITQHISKIREIIAKRPELVYGIGEIGVDKLFRIPSNGFYGNLKYPCDQSAPLAPNRVILSHQVKIFSEFLKLANELKKQVSLHCVKGHGVLYDEVAKHKDIPVVILHSYTGSLDTVKMWIKKCKSRVFFSFSNYINGEKYEMLTKIVQLLEPTHILTETDMPIDKFFNSDNSQGYYMHLQGILQKLSDLKSVNPQQIHENVLYSIGIPK</sequence>
<dbReference type="GeneID" id="18875188"/>
<accession>G3ARZ2</accession>
<dbReference type="PIRSF" id="PIRSF005902">
    <property type="entry name" value="DNase_TatD"/>
    <property type="match status" value="1"/>
</dbReference>
<evidence type="ECO:0000313" key="3">
    <source>
        <dbReference type="Proteomes" id="UP000000709"/>
    </source>
</evidence>
<keyword evidence="1" id="KW-0479">Metal-binding</keyword>
<dbReference type="OrthoDB" id="413993at2759"/>
<dbReference type="GO" id="GO:0016788">
    <property type="term" value="F:hydrolase activity, acting on ester bonds"/>
    <property type="evidence" value="ECO:0007669"/>
    <property type="project" value="InterPro"/>
</dbReference>
<dbReference type="InterPro" id="IPR053044">
    <property type="entry name" value="Metallo-hydrolase/TatD-type"/>
</dbReference>
<evidence type="ECO:0000313" key="2">
    <source>
        <dbReference type="EMBL" id="EGW31841.1"/>
    </source>
</evidence>
<gene>
    <name evidence="2" type="ORF">SPAPADRAFT_67855</name>
</gene>
<organism evidence="3">
    <name type="scientific">Spathaspora passalidarum (strain NRRL Y-27907 / 11-Y1)</name>
    <dbReference type="NCBI Taxonomy" id="619300"/>
    <lineage>
        <taxon>Eukaryota</taxon>
        <taxon>Fungi</taxon>
        <taxon>Dikarya</taxon>
        <taxon>Ascomycota</taxon>
        <taxon>Saccharomycotina</taxon>
        <taxon>Pichiomycetes</taxon>
        <taxon>Debaryomycetaceae</taxon>
        <taxon>Spathaspora</taxon>
    </lineage>
</organism>
<feature type="binding site" evidence="1">
    <location>
        <position position="279"/>
    </location>
    <ligand>
        <name>a divalent metal cation</name>
        <dbReference type="ChEBI" id="CHEBI:60240"/>
        <label>1</label>
    </ligand>
</feature>
<dbReference type="Gene3D" id="3.20.20.140">
    <property type="entry name" value="Metal-dependent hydrolases"/>
    <property type="match status" value="1"/>
</dbReference>
<dbReference type="RefSeq" id="XP_007376619.1">
    <property type="nucleotide sequence ID" value="XM_007376557.1"/>
</dbReference>
<dbReference type="PANTHER" id="PTHR47345">
    <property type="entry name" value="CUT9-INTERACTING PROTEIN SCN1"/>
    <property type="match status" value="1"/>
</dbReference>
<dbReference type="InterPro" id="IPR032466">
    <property type="entry name" value="Metal_Hydrolase"/>
</dbReference>
<dbReference type="eggNOG" id="KOG3020">
    <property type="taxonomic scope" value="Eukaryota"/>
</dbReference>
<dbReference type="Proteomes" id="UP000000709">
    <property type="component" value="Unassembled WGS sequence"/>
</dbReference>
<name>G3ARZ2_SPAPN</name>
<feature type="binding site" evidence="1">
    <location>
        <position position="226"/>
    </location>
    <ligand>
        <name>a divalent metal cation</name>
        <dbReference type="ChEBI" id="CHEBI:60240"/>
        <label>2</label>
    </ligand>
</feature>
<dbReference type="AlphaFoldDB" id="G3ARZ2"/>